<keyword evidence="2" id="KW-0813">Transport</keyword>
<dbReference type="Pfam" id="PF00496">
    <property type="entry name" value="SBP_bac_5"/>
    <property type="match status" value="1"/>
</dbReference>
<dbReference type="RefSeq" id="WP_073581491.1">
    <property type="nucleotide sequence ID" value="NZ_AP024897.1"/>
</dbReference>
<dbReference type="STRING" id="1117707.VQ7734_01747"/>
<dbReference type="InterPro" id="IPR000914">
    <property type="entry name" value="SBP_5_dom"/>
</dbReference>
<evidence type="ECO:0000256" key="2">
    <source>
        <dbReference type="ARBA" id="ARBA00022448"/>
    </source>
</evidence>
<dbReference type="InterPro" id="IPR006311">
    <property type="entry name" value="TAT_signal"/>
</dbReference>
<protein>
    <submittedName>
        <fullName evidence="5">Periplasmic dipeptide transport protein</fullName>
    </submittedName>
</protein>
<dbReference type="EMBL" id="FRFG01000019">
    <property type="protein sequence ID" value="SHO55986.1"/>
    <property type="molecule type" value="Genomic_DNA"/>
</dbReference>
<dbReference type="AlphaFoldDB" id="A0A1M7YTZ8"/>
<dbReference type="GO" id="GO:0015833">
    <property type="term" value="P:peptide transport"/>
    <property type="evidence" value="ECO:0007669"/>
    <property type="project" value="TreeGrafter"/>
</dbReference>
<feature type="domain" description="Solute-binding protein family 5" evidence="4">
    <location>
        <begin position="114"/>
        <end position="460"/>
    </location>
</feature>
<evidence type="ECO:0000259" key="4">
    <source>
        <dbReference type="Pfam" id="PF00496"/>
    </source>
</evidence>
<name>A0A1M7YTZ8_9VIBR</name>
<accession>A0A1M7YTZ8</accession>
<dbReference type="Gene3D" id="3.40.190.10">
    <property type="entry name" value="Periplasmic binding protein-like II"/>
    <property type="match status" value="1"/>
</dbReference>
<evidence type="ECO:0000256" key="1">
    <source>
        <dbReference type="ARBA" id="ARBA00005695"/>
    </source>
</evidence>
<dbReference type="GO" id="GO:1904680">
    <property type="term" value="F:peptide transmembrane transporter activity"/>
    <property type="evidence" value="ECO:0007669"/>
    <property type="project" value="TreeGrafter"/>
</dbReference>
<evidence type="ECO:0000313" key="6">
    <source>
        <dbReference type="Proteomes" id="UP000184600"/>
    </source>
</evidence>
<dbReference type="SUPFAM" id="SSF53850">
    <property type="entry name" value="Periplasmic binding protein-like II"/>
    <property type="match status" value="1"/>
</dbReference>
<dbReference type="GO" id="GO:0043190">
    <property type="term" value="C:ATP-binding cassette (ABC) transporter complex"/>
    <property type="evidence" value="ECO:0007669"/>
    <property type="project" value="InterPro"/>
</dbReference>
<dbReference type="PROSITE" id="PS51318">
    <property type="entry name" value="TAT"/>
    <property type="match status" value="1"/>
</dbReference>
<evidence type="ECO:0000256" key="3">
    <source>
        <dbReference type="ARBA" id="ARBA00022729"/>
    </source>
</evidence>
<organism evidence="5 6">
    <name type="scientific">Vibrio quintilis</name>
    <dbReference type="NCBI Taxonomy" id="1117707"/>
    <lineage>
        <taxon>Bacteria</taxon>
        <taxon>Pseudomonadati</taxon>
        <taxon>Pseudomonadota</taxon>
        <taxon>Gammaproteobacteria</taxon>
        <taxon>Vibrionales</taxon>
        <taxon>Vibrionaceae</taxon>
        <taxon>Vibrio</taxon>
    </lineage>
</organism>
<keyword evidence="3" id="KW-0732">Signal</keyword>
<dbReference type="CDD" id="cd08503">
    <property type="entry name" value="PBP2_NikA_DppA_OppA_like_17"/>
    <property type="match status" value="1"/>
</dbReference>
<keyword evidence="6" id="KW-1185">Reference proteome</keyword>
<dbReference type="PIRSF" id="PIRSF002741">
    <property type="entry name" value="MppA"/>
    <property type="match status" value="1"/>
</dbReference>
<dbReference type="PANTHER" id="PTHR30290">
    <property type="entry name" value="PERIPLASMIC BINDING COMPONENT OF ABC TRANSPORTER"/>
    <property type="match status" value="1"/>
</dbReference>
<sequence>MKDKKIITGQECMNDFERLTNEGRSRRSILKSLGAAGVLMAASGTSLSPLNVFAGNESSSTAGMGKSGGKIKVASLSASTSDTLDPAKGALSTDYTRHFMVYNGLTKFDEHLVPHPELAESIDNENATVWHIRLRKGVLFHDGKELTAEDVVFSLNRHKDPATASKVMGLAKQLKSVKATGKYEVKITLEGPNAELPSIFAISHMLIVPAHVSNLNQGIGTGPFKVTEFKPGMRTVVKKNTSYWKPGLPYLDEIELFAIPDEPSRVNALLSGEVHVINEVNPRSTSRIEASKGHRFVNAPSGNYTDLIIRQDLMPGKSAEFTEAMKLLMDREQIKSAIFQDFAVVGNDTPIAPGARYFNSELSQTTFDPEKAKYLIKKAGFADAKIPLVASSAATGSVDIAVLMQQSAAKVGVKIDVQTKPGDGYWSNHWAKHPLSFGNINPRPNADIIFSQFFLSSASWNESHWKNSHFDKLLFDARSETDDSKRAQMYAEMQTLVHDKCGIGVPVFISNIDGVDSRLKGYGTNPLGGFMGYMFAEKVWLDT</sequence>
<dbReference type="Gene3D" id="3.90.76.10">
    <property type="entry name" value="Dipeptide-binding Protein, Domain 1"/>
    <property type="match status" value="1"/>
</dbReference>
<dbReference type="InterPro" id="IPR039424">
    <property type="entry name" value="SBP_5"/>
</dbReference>
<dbReference type="OrthoDB" id="9801912at2"/>
<gene>
    <name evidence="5" type="primary">dppA_3</name>
    <name evidence="5" type="ORF">VQ7734_01747</name>
</gene>
<reference evidence="6" key="1">
    <citation type="submission" date="2016-12" db="EMBL/GenBank/DDBJ databases">
        <authorList>
            <person name="Rodrigo-Torres L."/>
            <person name="Arahal R.D."/>
            <person name="Lucena T."/>
        </authorList>
    </citation>
    <scope>NUCLEOTIDE SEQUENCE [LARGE SCALE GENOMIC DNA]</scope>
</reference>
<dbReference type="InterPro" id="IPR030678">
    <property type="entry name" value="Peptide/Ni-bd"/>
</dbReference>
<dbReference type="Gene3D" id="3.10.105.10">
    <property type="entry name" value="Dipeptide-binding Protein, Domain 3"/>
    <property type="match status" value="1"/>
</dbReference>
<evidence type="ECO:0000313" key="5">
    <source>
        <dbReference type="EMBL" id="SHO55986.1"/>
    </source>
</evidence>
<dbReference type="PANTHER" id="PTHR30290:SF9">
    <property type="entry name" value="OLIGOPEPTIDE-BINDING PROTEIN APPA"/>
    <property type="match status" value="1"/>
</dbReference>
<proteinExistence type="inferred from homology"/>
<dbReference type="Proteomes" id="UP000184600">
    <property type="component" value="Unassembled WGS sequence"/>
</dbReference>
<comment type="similarity">
    <text evidence="1">Belongs to the bacterial solute-binding protein 5 family.</text>
</comment>
<dbReference type="GO" id="GO:0030288">
    <property type="term" value="C:outer membrane-bounded periplasmic space"/>
    <property type="evidence" value="ECO:0007669"/>
    <property type="project" value="UniProtKB-ARBA"/>
</dbReference>